<dbReference type="AlphaFoldDB" id="A0A410JZT3"/>
<evidence type="ECO:0000313" key="2">
    <source>
        <dbReference type="Proteomes" id="UP000287502"/>
    </source>
</evidence>
<sequence>MKKFLIGFVFISVFFGALLYNYLSDESHALYNEAVKLYEQKKYFEAHEKVKEAMDKNILNRKAIALKAKLYDIVTGEENYNDASRLYEEAVNLAMQGNAEQARVNIIRALELLDRVPSTAPAKEKADKLIERISRDAEPLLNKAPDVAYRRAKSFYEQGSYRRAFENLNRLPALSPEGKAMKSSAAYRAGMDVYSSLQTLPDVSNAELYDAIYWFEQVEAGQPDYADASEKLNELRTRLN</sequence>
<reference evidence="1 2" key="1">
    <citation type="submission" date="2019-01" db="EMBL/GenBank/DDBJ databases">
        <title>Geovibrio thiophilus DSM 11263, complete genome.</title>
        <authorList>
            <person name="Spring S."/>
            <person name="Bunk B."/>
            <person name="Sproer C."/>
        </authorList>
    </citation>
    <scope>NUCLEOTIDE SEQUENCE [LARGE SCALE GENOMIC DNA]</scope>
    <source>
        <strain evidence="1 2">DSM 11263</strain>
    </source>
</reference>
<dbReference type="OrthoDB" id="9798078at2"/>
<dbReference type="EMBL" id="CP035108">
    <property type="protein sequence ID" value="QAR33528.1"/>
    <property type="molecule type" value="Genomic_DNA"/>
</dbReference>
<protein>
    <recommendedName>
        <fullName evidence="3">Tetratricopeptide repeat protein</fullName>
    </recommendedName>
</protein>
<accession>A0A410JZT3</accession>
<evidence type="ECO:0000313" key="1">
    <source>
        <dbReference type="EMBL" id="QAR33528.1"/>
    </source>
</evidence>
<dbReference type="Gene3D" id="1.25.40.10">
    <property type="entry name" value="Tetratricopeptide repeat domain"/>
    <property type="match status" value="1"/>
</dbReference>
<organism evidence="1 2">
    <name type="scientific">Geovibrio thiophilus</name>
    <dbReference type="NCBI Taxonomy" id="139438"/>
    <lineage>
        <taxon>Bacteria</taxon>
        <taxon>Pseudomonadati</taxon>
        <taxon>Deferribacterota</taxon>
        <taxon>Deferribacteres</taxon>
        <taxon>Deferribacterales</taxon>
        <taxon>Geovibrionaceae</taxon>
        <taxon>Geovibrio</taxon>
    </lineage>
</organism>
<gene>
    <name evidence="1" type="ORF">EP073_08975</name>
</gene>
<dbReference type="SUPFAM" id="SSF48452">
    <property type="entry name" value="TPR-like"/>
    <property type="match status" value="1"/>
</dbReference>
<name>A0A410JZT3_9BACT</name>
<dbReference type="RefSeq" id="WP_128466814.1">
    <property type="nucleotide sequence ID" value="NZ_CP035108.1"/>
</dbReference>
<dbReference type="InterPro" id="IPR011990">
    <property type="entry name" value="TPR-like_helical_dom_sf"/>
</dbReference>
<keyword evidence="2" id="KW-1185">Reference proteome</keyword>
<dbReference type="KEGG" id="gtl:EP073_08975"/>
<dbReference type="Proteomes" id="UP000287502">
    <property type="component" value="Chromosome"/>
</dbReference>
<proteinExistence type="predicted"/>
<evidence type="ECO:0008006" key="3">
    <source>
        <dbReference type="Google" id="ProtNLM"/>
    </source>
</evidence>